<dbReference type="Gene3D" id="2.60.120.10">
    <property type="entry name" value="Jelly Rolls"/>
    <property type="match status" value="1"/>
</dbReference>
<dbReference type="Pfam" id="PF00027">
    <property type="entry name" value="cNMP_binding"/>
    <property type="match status" value="1"/>
</dbReference>
<feature type="domain" description="Cyclic nucleotide-binding" evidence="1">
    <location>
        <begin position="23"/>
        <end position="105"/>
    </location>
</feature>
<proteinExistence type="predicted"/>
<protein>
    <submittedName>
        <fullName evidence="2">CRP-like cAMP-binding protein</fullName>
    </submittedName>
</protein>
<sequence>MTSPITELHRYLDEHRLWYKTIELKRGEYLHRAGDRDGNIYHILSGTLRAYAIVNTDEAQTIRFAYVNDFYAAIDSFISGAPTILYGQALRKTTVRMTRRDVYQEHVMKNPQLAKLRHQMLGWMVTGQLEREIDLLTNDPAERYRRVLGRSPSFFRKSPQNTSLTIYG</sequence>
<comment type="caution">
    <text evidence="2">The sequence shown here is derived from an EMBL/GenBank/DDBJ whole genome shotgun (WGS) entry which is preliminary data.</text>
</comment>
<dbReference type="InterPro" id="IPR014710">
    <property type="entry name" value="RmlC-like_jellyroll"/>
</dbReference>
<dbReference type="Proteomes" id="UP000770785">
    <property type="component" value="Unassembled WGS sequence"/>
</dbReference>
<keyword evidence="3" id="KW-1185">Reference proteome</keyword>
<dbReference type="EMBL" id="JAATJH010000005">
    <property type="protein sequence ID" value="NJC27516.1"/>
    <property type="molecule type" value="Genomic_DNA"/>
</dbReference>
<name>A0ABX0XF49_9BACT</name>
<organism evidence="2 3">
    <name type="scientific">Neolewinella antarctica</name>
    <dbReference type="NCBI Taxonomy" id="442734"/>
    <lineage>
        <taxon>Bacteria</taxon>
        <taxon>Pseudomonadati</taxon>
        <taxon>Bacteroidota</taxon>
        <taxon>Saprospiria</taxon>
        <taxon>Saprospirales</taxon>
        <taxon>Lewinellaceae</taxon>
        <taxon>Neolewinella</taxon>
    </lineage>
</organism>
<accession>A0ABX0XF49</accession>
<evidence type="ECO:0000313" key="2">
    <source>
        <dbReference type="EMBL" id="NJC27516.1"/>
    </source>
</evidence>
<gene>
    <name evidence="2" type="ORF">GGR27_003033</name>
</gene>
<reference evidence="2 3" key="1">
    <citation type="submission" date="2020-03" db="EMBL/GenBank/DDBJ databases">
        <title>Genomic Encyclopedia of Type Strains, Phase IV (KMG-IV): sequencing the most valuable type-strain genomes for metagenomic binning, comparative biology and taxonomic classification.</title>
        <authorList>
            <person name="Goeker M."/>
        </authorList>
    </citation>
    <scope>NUCLEOTIDE SEQUENCE [LARGE SCALE GENOMIC DNA]</scope>
    <source>
        <strain evidence="2 3">DSM 105096</strain>
    </source>
</reference>
<evidence type="ECO:0000259" key="1">
    <source>
        <dbReference type="Pfam" id="PF00027"/>
    </source>
</evidence>
<dbReference type="RefSeq" id="WP_168038686.1">
    <property type="nucleotide sequence ID" value="NZ_JAATJH010000005.1"/>
</dbReference>
<dbReference type="InterPro" id="IPR018490">
    <property type="entry name" value="cNMP-bd_dom_sf"/>
</dbReference>
<evidence type="ECO:0000313" key="3">
    <source>
        <dbReference type="Proteomes" id="UP000770785"/>
    </source>
</evidence>
<dbReference type="SUPFAM" id="SSF51206">
    <property type="entry name" value="cAMP-binding domain-like"/>
    <property type="match status" value="1"/>
</dbReference>
<dbReference type="InterPro" id="IPR000595">
    <property type="entry name" value="cNMP-bd_dom"/>
</dbReference>